<evidence type="ECO:0000313" key="2">
    <source>
        <dbReference type="EMBL" id="KAL0119246.1"/>
    </source>
</evidence>
<dbReference type="EMBL" id="JADYXP020000008">
    <property type="protein sequence ID" value="KAL0119246.1"/>
    <property type="molecule type" value="Genomic_DNA"/>
</dbReference>
<name>A0AAW2FWR7_9HYME</name>
<organism evidence="2 3">
    <name type="scientific">Cardiocondyla obscurior</name>
    <dbReference type="NCBI Taxonomy" id="286306"/>
    <lineage>
        <taxon>Eukaryota</taxon>
        <taxon>Metazoa</taxon>
        <taxon>Ecdysozoa</taxon>
        <taxon>Arthropoda</taxon>
        <taxon>Hexapoda</taxon>
        <taxon>Insecta</taxon>
        <taxon>Pterygota</taxon>
        <taxon>Neoptera</taxon>
        <taxon>Endopterygota</taxon>
        <taxon>Hymenoptera</taxon>
        <taxon>Apocrita</taxon>
        <taxon>Aculeata</taxon>
        <taxon>Formicoidea</taxon>
        <taxon>Formicidae</taxon>
        <taxon>Myrmicinae</taxon>
        <taxon>Cardiocondyla</taxon>
    </lineage>
</organism>
<sequence>MTIAIIVKLLIYYIYYLRFIYFILLNISLLYIIIYTFLRDIIFDPHCFGNRFDSRDLKKCIKFNCNQFKRQIFRLFGYFKVI</sequence>
<keyword evidence="1" id="KW-0812">Transmembrane</keyword>
<proteinExistence type="predicted"/>
<evidence type="ECO:0000313" key="3">
    <source>
        <dbReference type="Proteomes" id="UP001430953"/>
    </source>
</evidence>
<protein>
    <submittedName>
        <fullName evidence="2">Uncharacterized protein</fullName>
    </submittedName>
</protein>
<feature type="transmembrane region" description="Helical" evidence="1">
    <location>
        <begin position="12"/>
        <end position="38"/>
    </location>
</feature>
<comment type="caution">
    <text evidence="2">The sequence shown here is derived from an EMBL/GenBank/DDBJ whole genome shotgun (WGS) entry which is preliminary data.</text>
</comment>
<keyword evidence="3" id="KW-1185">Reference proteome</keyword>
<reference evidence="2 3" key="1">
    <citation type="submission" date="2023-03" db="EMBL/GenBank/DDBJ databases">
        <title>High recombination rates correlate with genetic variation in Cardiocondyla obscurior ants.</title>
        <authorList>
            <person name="Errbii M."/>
        </authorList>
    </citation>
    <scope>NUCLEOTIDE SEQUENCE [LARGE SCALE GENOMIC DNA]</scope>
    <source>
        <strain evidence="2">Alpha-2009</strain>
        <tissue evidence="2">Whole body</tissue>
    </source>
</reference>
<keyword evidence="1" id="KW-0472">Membrane</keyword>
<dbReference type="Proteomes" id="UP001430953">
    <property type="component" value="Unassembled WGS sequence"/>
</dbReference>
<gene>
    <name evidence="2" type="ORF">PUN28_009674</name>
</gene>
<accession>A0AAW2FWR7</accession>
<keyword evidence="1" id="KW-1133">Transmembrane helix</keyword>
<dbReference type="AlphaFoldDB" id="A0AAW2FWR7"/>
<evidence type="ECO:0000256" key="1">
    <source>
        <dbReference type="SAM" id="Phobius"/>
    </source>
</evidence>